<dbReference type="AlphaFoldDB" id="A0A1H7UGM6"/>
<evidence type="ECO:0000313" key="3">
    <source>
        <dbReference type="EMBL" id="SEL95818.1"/>
    </source>
</evidence>
<feature type="signal peptide" evidence="1">
    <location>
        <begin position="1"/>
        <end position="21"/>
    </location>
</feature>
<organism evidence="3 4">
    <name type="scientific">Bosea lupini</name>
    <dbReference type="NCBI Taxonomy" id="1036779"/>
    <lineage>
        <taxon>Bacteria</taxon>
        <taxon>Pseudomonadati</taxon>
        <taxon>Pseudomonadota</taxon>
        <taxon>Alphaproteobacteria</taxon>
        <taxon>Hyphomicrobiales</taxon>
        <taxon>Boseaceae</taxon>
        <taxon>Bosea</taxon>
    </lineage>
</organism>
<gene>
    <name evidence="3" type="ORF">SAMN04515666_106253</name>
</gene>
<keyword evidence="4" id="KW-1185">Reference proteome</keyword>
<dbReference type="EMBL" id="FOAN01000006">
    <property type="protein sequence ID" value="SEL95818.1"/>
    <property type="molecule type" value="Genomic_DNA"/>
</dbReference>
<protein>
    <recommendedName>
        <fullName evidence="2">DUF3616 domain-containing protein</fullName>
    </recommendedName>
</protein>
<dbReference type="Proteomes" id="UP000199664">
    <property type="component" value="Unassembled WGS sequence"/>
</dbReference>
<dbReference type="OrthoDB" id="423529at2"/>
<dbReference type="InterPro" id="IPR022060">
    <property type="entry name" value="DUF3616"/>
</dbReference>
<proteinExistence type="predicted"/>
<feature type="chain" id="PRO_5011628503" description="DUF3616 domain-containing protein" evidence="1">
    <location>
        <begin position="22"/>
        <end position="343"/>
    </location>
</feature>
<feature type="domain" description="DUF3616" evidence="2">
    <location>
        <begin position="178"/>
        <end position="331"/>
    </location>
</feature>
<keyword evidence="1" id="KW-0732">Signal</keyword>
<accession>A0A1H7UGM6</accession>
<dbReference type="STRING" id="1036779.SAMN04515666_106253"/>
<name>A0A1H7UGM6_9HYPH</name>
<reference evidence="4" key="1">
    <citation type="submission" date="2016-10" db="EMBL/GenBank/DDBJ databases">
        <authorList>
            <person name="Varghese N."/>
            <person name="Submissions S."/>
        </authorList>
    </citation>
    <scope>NUCLEOTIDE SEQUENCE [LARGE SCALE GENOMIC DNA]</scope>
    <source>
        <strain evidence="4">LMG 26383,CCUG 61248,R- 45681</strain>
    </source>
</reference>
<dbReference type="RefSeq" id="WP_091837702.1">
    <property type="nucleotide sequence ID" value="NZ_FOAN01000006.1"/>
</dbReference>
<evidence type="ECO:0000259" key="2">
    <source>
        <dbReference type="Pfam" id="PF12275"/>
    </source>
</evidence>
<dbReference type="Pfam" id="PF12275">
    <property type="entry name" value="DUF3616"/>
    <property type="match status" value="1"/>
</dbReference>
<sequence>MRLVILSAFALGLFATDAARAEALKPERKVEATSDFAGKKPRKAAKDISGIACRPPAGGDYRCLVINDENKAAQFATLKQGGIVPGPSLPLIKDSAPAGASGRQPTIGCPQQGDFEDFDGEGVAFADRHFYVVGSHGCSRRSGEYRPSSFLLARIAAGNGEAGTPELSWRVADLLGAAGEVAPFVGKALDETSNGLNIEGLAVVGDRLWLGLRAPALGGRAFLVGGSVAELFKPGSEPGTGKPQLLAFAAGAQRGVRDLAPLADGRLLVLVGPAQEQDVPYAIMLLDPADPAGASELGQLPRRKDGKAEALAVLAQERGELRVLVGYDSVKNGGFEEYRLKLP</sequence>
<evidence type="ECO:0000313" key="4">
    <source>
        <dbReference type="Proteomes" id="UP000199664"/>
    </source>
</evidence>
<evidence type="ECO:0000256" key="1">
    <source>
        <dbReference type="SAM" id="SignalP"/>
    </source>
</evidence>